<proteinExistence type="predicted"/>
<keyword evidence="1" id="KW-1133">Transmembrane helix</keyword>
<dbReference type="EMBL" id="FOFO01000008">
    <property type="protein sequence ID" value="SEP85082.1"/>
    <property type="molecule type" value="Genomic_DNA"/>
</dbReference>
<dbReference type="NCBIfam" id="TIGR02532">
    <property type="entry name" value="IV_pilin_GFxxxE"/>
    <property type="match status" value="1"/>
</dbReference>
<dbReference type="PROSITE" id="PS00409">
    <property type="entry name" value="PROKAR_NTER_METHYL"/>
    <property type="match status" value="1"/>
</dbReference>
<accession>A0A1H9B7T9</accession>
<dbReference type="AlphaFoldDB" id="A0A1H9B7T9"/>
<dbReference type="OrthoDB" id="5296662at2"/>
<protein>
    <submittedName>
        <fullName evidence="2">Type IV pilus assembly protein PilW</fullName>
    </submittedName>
</protein>
<dbReference type="STRING" id="867345.SAMN05421693_10811"/>
<feature type="transmembrane region" description="Helical" evidence="1">
    <location>
        <begin position="33"/>
        <end position="55"/>
    </location>
</feature>
<dbReference type="Pfam" id="PF16074">
    <property type="entry name" value="PilW"/>
    <property type="match status" value="1"/>
</dbReference>
<keyword evidence="1" id="KW-0812">Transmembrane</keyword>
<gene>
    <name evidence="2" type="ORF">SAMN05421693_10811</name>
</gene>
<dbReference type="Proteomes" id="UP000199496">
    <property type="component" value="Unassembled WGS sequence"/>
</dbReference>
<dbReference type="RefSeq" id="WP_090204906.1">
    <property type="nucleotide sequence ID" value="NZ_FOFO01000008.1"/>
</dbReference>
<evidence type="ECO:0000256" key="1">
    <source>
        <dbReference type="SAM" id="Phobius"/>
    </source>
</evidence>
<sequence>MVHPACPNILSQTPHVRRSGFPRRGAGQSGLSLVELMVAMVIGLILVGGAIQIFLGTSQTYRLTESLSRMQEDGRFALDQLNHDLRHVGFRGGCQGEIQNLLDEDDSKYDASFFDLDDAIEGWNGVKGKAPDDYVAGTDVFVIKHAANITGLAASGNTGQNSANINLQNKNSGVPQGTIVVVGDAESCDMFQNTANENAGNLNRGAGGAGISPGNKKGNQEFSKAYSGDLNIFTITSHLYYIGTQNGQRALRRVSYDRGFTVTPPNDEIILGVWDMQITYLLRNGTEYVDADAVGNNWRDVIAVRVSLLLHSEHNNLADAPMVLPYNGAAFTAPDRRLYQVFTTTVALRNRLP</sequence>
<dbReference type="InterPro" id="IPR012902">
    <property type="entry name" value="N_methyl_site"/>
</dbReference>
<dbReference type="InterPro" id="IPR032092">
    <property type="entry name" value="PilW"/>
</dbReference>
<reference evidence="2 3" key="1">
    <citation type="submission" date="2016-10" db="EMBL/GenBank/DDBJ databases">
        <authorList>
            <person name="de Groot N.N."/>
        </authorList>
    </citation>
    <scope>NUCLEOTIDE SEQUENCE [LARGE SCALE GENOMIC DNA]</scope>
    <source>
        <strain evidence="2 3">B7-7</strain>
    </source>
</reference>
<evidence type="ECO:0000313" key="2">
    <source>
        <dbReference type="EMBL" id="SEP85082.1"/>
    </source>
</evidence>
<evidence type="ECO:0000313" key="3">
    <source>
        <dbReference type="Proteomes" id="UP000199496"/>
    </source>
</evidence>
<dbReference type="InterPro" id="IPR045584">
    <property type="entry name" value="Pilin-like"/>
</dbReference>
<dbReference type="GO" id="GO:0043683">
    <property type="term" value="P:type IV pilus assembly"/>
    <property type="evidence" value="ECO:0007669"/>
    <property type="project" value="InterPro"/>
</dbReference>
<dbReference type="Pfam" id="PF07963">
    <property type="entry name" value="N_methyl"/>
    <property type="match status" value="1"/>
</dbReference>
<organism evidence="2 3">
    <name type="scientific">Ectothiorhodospira magna</name>
    <dbReference type="NCBI Taxonomy" id="867345"/>
    <lineage>
        <taxon>Bacteria</taxon>
        <taxon>Pseudomonadati</taxon>
        <taxon>Pseudomonadota</taxon>
        <taxon>Gammaproteobacteria</taxon>
        <taxon>Chromatiales</taxon>
        <taxon>Ectothiorhodospiraceae</taxon>
        <taxon>Ectothiorhodospira</taxon>
    </lineage>
</organism>
<keyword evidence="1" id="KW-0472">Membrane</keyword>
<dbReference type="SUPFAM" id="SSF54523">
    <property type="entry name" value="Pili subunits"/>
    <property type="match status" value="1"/>
</dbReference>
<keyword evidence="3" id="KW-1185">Reference proteome</keyword>
<name>A0A1H9B7T9_9GAMM</name>